<feature type="domain" description="DUF305" evidence="2">
    <location>
        <begin position="56"/>
        <end position="208"/>
    </location>
</feature>
<organism evidence="3 4">
    <name type="scientific">Nocardia testacea</name>
    <dbReference type="NCBI Taxonomy" id="248551"/>
    <lineage>
        <taxon>Bacteria</taxon>
        <taxon>Bacillati</taxon>
        <taxon>Actinomycetota</taxon>
        <taxon>Actinomycetes</taxon>
        <taxon>Mycobacteriales</taxon>
        <taxon>Nocardiaceae</taxon>
        <taxon>Nocardia</taxon>
    </lineage>
</organism>
<dbReference type="Proteomes" id="UP001611494">
    <property type="component" value="Unassembled WGS sequence"/>
</dbReference>
<accession>A0ABW7VYF0</accession>
<evidence type="ECO:0000259" key="2">
    <source>
        <dbReference type="Pfam" id="PF03713"/>
    </source>
</evidence>
<dbReference type="RefSeq" id="WP_397062819.1">
    <property type="nucleotide sequence ID" value="NZ_JBIRYL010000003.1"/>
</dbReference>
<evidence type="ECO:0000313" key="3">
    <source>
        <dbReference type="EMBL" id="MFI2231593.1"/>
    </source>
</evidence>
<feature type="signal peptide" evidence="1">
    <location>
        <begin position="1"/>
        <end position="22"/>
    </location>
</feature>
<keyword evidence="1" id="KW-0732">Signal</keyword>
<reference evidence="3 4" key="1">
    <citation type="submission" date="2024-10" db="EMBL/GenBank/DDBJ databases">
        <title>The Natural Products Discovery Center: Release of the First 8490 Sequenced Strains for Exploring Actinobacteria Biosynthetic Diversity.</title>
        <authorList>
            <person name="Kalkreuter E."/>
            <person name="Kautsar S.A."/>
            <person name="Yang D."/>
            <person name="Bader C.D."/>
            <person name="Teijaro C.N."/>
            <person name="Fluegel L."/>
            <person name="Davis C.M."/>
            <person name="Simpson J.R."/>
            <person name="Lauterbach L."/>
            <person name="Steele A.D."/>
            <person name="Gui C."/>
            <person name="Meng S."/>
            <person name="Li G."/>
            <person name="Viehrig K."/>
            <person name="Ye F."/>
            <person name="Su P."/>
            <person name="Kiefer A.F."/>
            <person name="Nichols A."/>
            <person name="Cepeda A.J."/>
            <person name="Yan W."/>
            <person name="Fan B."/>
            <person name="Jiang Y."/>
            <person name="Adhikari A."/>
            <person name="Zheng C.-J."/>
            <person name="Schuster L."/>
            <person name="Cowan T.M."/>
            <person name="Smanski M.J."/>
            <person name="Chevrette M.G."/>
            <person name="De Carvalho L.P.S."/>
            <person name="Shen B."/>
        </authorList>
    </citation>
    <scope>NUCLEOTIDE SEQUENCE [LARGE SCALE GENOMIC DNA]</scope>
    <source>
        <strain evidence="3 4">NPDC019377</strain>
    </source>
</reference>
<protein>
    <submittedName>
        <fullName evidence="3">DUF305 domain-containing protein</fullName>
    </submittedName>
</protein>
<proteinExistence type="predicted"/>
<dbReference type="PANTHER" id="PTHR36933:SF1">
    <property type="entry name" value="SLL0788 PROTEIN"/>
    <property type="match status" value="1"/>
</dbReference>
<keyword evidence="4" id="KW-1185">Reference proteome</keyword>
<evidence type="ECO:0000256" key="1">
    <source>
        <dbReference type="SAM" id="SignalP"/>
    </source>
</evidence>
<dbReference type="Pfam" id="PF03713">
    <property type="entry name" value="DUF305"/>
    <property type="match status" value="1"/>
</dbReference>
<feature type="chain" id="PRO_5045380866" evidence="1">
    <location>
        <begin position="23"/>
        <end position="211"/>
    </location>
</feature>
<comment type="caution">
    <text evidence="3">The sequence shown here is derived from an EMBL/GenBank/DDBJ whole genome shotgun (WGS) entry which is preliminary data.</text>
</comment>
<evidence type="ECO:0000313" key="4">
    <source>
        <dbReference type="Proteomes" id="UP001611494"/>
    </source>
</evidence>
<sequence>MNTKKTLAIGATALAVAFAAAACGDSGTGTTPAPSSAVASTTTAAAENTAAHNQADVMFAQMMIPHHSQAIEMSDMLLAKQDIPEPVTALADQIKAAQGPEIDQLTTWLGQWGQPTRMPDDMPGHEMPGMNGHGMEGMMSEQDMQALATAQGTEAARLFLTQMIAHHEGAIDMARTEIEDGQFPDAVAMARTIVDTQQREIDTMRQLLTTL</sequence>
<name>A0ABW7VYF0_9NOCA</name>
<dbReference type="PROSITE" id="PS51257">
    <property type="entry name" value="PROKAR_LIPOPROTEIN"/>
    <property type="match status" value="1"/>
</dbReference>
<dbReference type="EMBL" id="JBIRYL010000003">
    <property type="protein sequence ID" value="MFI2231593.1"/>
    <property type="molecule type" value="Genomic_DNA"/>
</dbReference>
<dbReference type="PANTHER" id="PTHR36933">
    <property type="entry name" value="SLL0788 PROTEIN"/>
    <property type="match status" value="1"/>
</dbReference>
<dbReference type="InterPro" id="IPR012347">
    <property type="entry name" value="Ferritin-like"/>
</dbReference>
<dbReference type="InterPro" id="IPR005183">
    <property type="entry name" value="DUF305_CopM-like"/>
</dbReference>
<dbReference type="Gene3D" id="1.20.1260.10">
    <property type="match status" value="1"/>
</dbReference>
<gene>
    <name evidence="3" type="ORF">ACH49Z_17245</name>
</gene>